<evidence type="ECO:0000256" key="2">
    <source>
        <dbReference type="ARBA" id="ARBA00006208"/>
    </source>
</evidence>
<dbReference type="Proteomes" id="UP000050795">
    <property type="component" value="Unassembled WGS sequence"/>
</dbReference>
<dbReference type="PANTHER" id="PTHR43461:SF1">
    <property type="entry name" value="TRANSMEMBRANE PROTEIN 256"/>
    <property type="match status" value="1"/>
</dbReference>
<keyword evidence="3 6" id="KW-0812">Transmembrane</keyword>
<organism evidence="7 8">
    <name type="scientific">Trichobilharzia regenti</name>
    <name type="common">Nasal bird schistosome</name>
    <dbReference type="NCBI Taxonomy" id="157069"/>
    <lineage>
        <taxon>Eukaryota</taxon>
        <taxon>Metazoa</taxon>
        <taxon>Spiralia</taxon>
        <taxon>Lophotrochozoa</taxon>
        <taxon>Platyhelminthes</taxon>
        <taxon>Trematoda</taxon>
        <taxon>Digenea</taxon>
        <taxon>Strigeidida</taxon>
        <taxon>Schistosomatoidea</taxon>
        <taxon>Schistosomatidae</taxon>
        <taxon>Trichobilharzia</taxon>
    </lineage>
</organism>
<evidence type="ECO:0000256" key="5">
    <source>
        <dbReference type="ARBA" id="ARBA00023136"/>
    </source>
</evidence>
<keyword evidence="4 6" id="KW-1133">Transmembrane helix</keyword>
<reference evidence="8" key="2">
    <citation type="submission" date="2023-11" db="UniProtKB">
        <authorList>
            <consortium name="WormBaseParasite"/>
        </authorList>
    </citation>
    <scope>IDENTIFICATION</scope>
</reference>
<reference evidence="7" key="1">
    <citation type="submission" date="2022-06" db="EMBL/GenBank/DDBJ databases">
        <authorList>
            <person name="Berger JAMES D."/>
            <person name="Berger JAMES D."/>
        </authorList>
    </citation>
    <scope>NUCLEOTIDE SEQUENCE [LARGE SCALE GENOMIC DNA]</scope>
</reference>
<feature type="transmembrane region" description="Helical" evidence="6">
    <location>
        <begin position="53"/>
        <end position="73"/>
    </location>
</feature>
<dbReference type="PANTHER" id="PTHR43461">
    <property type="entry name" value="TRANSMEMBRANE PROTEIN 256"/>
    <property type="match status" value="1"/>
</dbReference>
<proteinExistence type="inferred from homology"/>
<dbReference type="Pfam" id="PF04241">
    <property type="entry name" value="DUF423"/>
    <property type="match status" value="1"/>
</dbReference>
<keyword evidence="7" id="KW-1185">Reference proteome</keyword>
<evidence type="ECO:0008006" key="9">
    <source>
        <dbReference type="Google" id="ProtNLM"/>
    </source>
</evidence>
<dbReference type="GO" id="GO:0016020">
    <property type="term" value="C:membrane"/>
    <property type="evidence" value="ECO:0007669"/>
    <property type="project" value="UniProtKB-SubCell"/>
</dbReference>
<dbReference type="WBParaSite" id="TREG1_20240.1">
    <property type="protein sequence ID" value="TREG1_20240.1"/>
    <property type="gene ID" value="TREG1_20240"/>
</dbReference>
<protein>
    <recommendedName>
        <fullName evidence="9">Transmembrane protein 256 homolog</fullName>
    </recommendedName>
</protein>
<keyword evidence="5 6" id="KW-0472">Membrane</keyword>
<dbReference type="AlphaFoldDB" id="A0AA85JGN6"/>
<sequence length="155" mass="16990">MVYFFNIIRIPESDSNLLSRITELLANEKSSNVLIQYGANNQLNSMCEWIPRIGGIYGALALLACAYGTLGLWETNGKYKKIFQMGAHYHLIHSLAINQASNTKHPILTTTLLVIGTTLFSGSCYYVAISGNESASKFAPIGGLTLLLAWISMIL</sequence>
<comment type="subcellular location">
    <subcellularLocation>
        <location evidence="1">Membrane</location>
        <topology evidence="1">Multi-pass membrane protein</topology>
    </subcellularLocation>
</comment>
<evidence type="ECO:0000256" key="4">
    <source>
        <dbReference type="ARBA" id="ARBA00022989"/>
    </source>
</evidence>
<feature type="transmembrane region" description="Helical" evidence="6">
    <location>
        <begin position="135"/>
        <end position="154"/>
    </location>
</feature>
<accession>A0AA85JGN6</accession>
<comment type="similarity">
    <text evidence="2">Belongs to the TMEM256 family.</text>
</comment>
<name>A0AA85JGN6_TRIRE</name>
<evidence type="ECO:0000256" key="6">
    <source>
        <dbReference type="SAM" id="Phobius"/>
    </source>
</evidence>
<evidence type="ECO:0000256" key="3">
    <source>
        <dbReference type="ARBA" id="ARBA00022692"/>
    </source>
</evidence>
<evidence type="ECO:0000313" key="8">
    <source>
        <dbReference type="WBParaSite" id="TREG1_20240.1"/>
    </source>
</evidence>
<feature type="transmembrane region" description="Helical" evidence="6">
    <location>
        <begin position="107"/>
        <end position="129"/>
    </location>
</feature>
<dbReference type="InterPro" id="IPR006696">
    <property type="entry name" value="DUF423"/>
</dbReference>
<evidence type="ECO:0000313" key="7">
    <source>
        <dbReference type="Proteomes" id="UP000050795"/>
    </source>
</evidence>
<evidence type="ECO:0000256" key="1">
    <source>
        <dbReference type="ARBA" id="ARBA00004141"/>
    </source>
</evidence>